<protein>
    <submittedName>
        <fullName evidence="2">Uncharacterized protein</fullName>
    </submittedName>
</protein>
<name>A0A9W8Y150_9PLEO</name>
<gene>
    <name evidence="2" type="ORF">N0V83_010003</name>
</gene>
<keyword evidence="1" id="KW-0732">Signal</keyword>
<dbReference type="AlphaFoldDB" id="A0A9W8Y150"/>
<reference evidence="2" key="1">
    <citation type="submission" date="2022-10" db="EMBL/GenBank/DDBJ databases">
        <title>Tapping the CABI collections for fungal endophytes: first genome assemblies for Collariella, Neodidymelliopsis, Ascochyta clinopodiicola, Didymella pomorum, Didymosphaeria variabile, Neocosmospora piperis and Neocucurbitaria cava.</title>
        <authorList>
            <person name="Hill R."/>
        </authorList>
    </citation>
    <scope>NUCLEOTIDE SEQUENCE</scope>
    <source>
        <strain evidence="2">IMI 356814</strain>
    </source>
</reference>
<dbReference type="OrthoDB" id="3660917at2759"/>
<feature type="signal peptide" evidence="1">
    <location>
        <begin position="1"/>
        <end position="19"/>
    </location>
</feature>
<evidence type="ECO:0000256" key="1">
    <source>
        <dbReference type="SAM" id="SignalP"/>
    </source>
</evidence>
<keyword evidence="3" id="KW-1185">Reference proteome</keyword>
<comment type="caution">
    <text evidence="2">The sequence shown here is derived from an EMBL/GenBank/DDBJ whole genome shotgun (WGS) entry which is preliminary data.</text>
</comment>
<accession>A0A9W8Y150</accession>
<proteinExistence type="predicted"/>
<feature type="chain" id="PRO_5040939119" evidence="1">
    <location>
        <begin position="20"/>
        <end position="172"/>
    </location>
</feature>
<dbReference type="EMBL" id="JAPEUY010000020">
    <property type="protein sequence ID" value="KAJ4362886.1"/>
    <property type="molecule type" value="Genomic_DNA"/>
</dbReference>
<sequence length="172" mass="19076">MKITFFFSASAMLLRVVATKDEPSLADALKSLMADRSGIRTLGRDGVLRRLNNARDAVTDYVQLSATQIAEFTERYSPATREIWAGVDGRAVTDESQLWHVPDDILPINPTAMTPKPKTSMLEVSALDCRKYACETPEECQHEYNCAECDHYYECVGGPTGCLSATRCDDTL</sequence>
<dbReference type="Proteomes" id="UP001140560">
    <property type="component" value="Unassembled WGS sequence"/>
</dbReference>
<evidence type="ECO:0000313" key="3">
    <source>
        <dbReference type="Proteomes" id="UP001140560"/>
    </source>
</evidence>
<organism evidence="2 3">
    <name type="scientific">Neocucurbitaria cava</name>
    <dbReference type="NCBI Taxonomy" id="798079"/>
    <lineage>
        <taxon>Eukaryota</taxon>
        <taxon>Fungi</taxon>
        <taxon>Dikarya</taxon>
        <taxon>Ascomycota</taxon>
        <taxon>Pezizomycotina</taxon>
        <taxon>Dothideomycetes</taxon>
        <taxon>Pleosporomycetidae</taxon>
        <taxon>Pleosporales</taxon>
        <taxon>Pleosporineae</taxon>
        <taxon>Cucurbitariaceae</taxon>
        <taxon>Neocucurbitaria</taxon>
    </lineage>
</organism>
<evidence type="ECO:0000313" key="2">
    <source>
        <dbReference type="EMBL" id="KAJ4362886.1"/>
    </source>
</evidence>